<dbReference type="Gene3D" id="1.10.150.130">
    <property type="match status" value="1"/>
</dbReference>
<evidence type="ECO:0008006" key="10">
    <source>
        <dbReference type="Google" id="ProtNLM"/>
    </source>
</evidence>
<dbReference type="PROSITE" id="PS51898">
    <property type="entry name" value="TYR_RECOMBINASE"/>
    <property type="match status" value="1"/>
</dbReference>
<feature type="domain" description="Tyr recombinase" evidence="6">
    <location>
        <begin position="172"/>
        <end position="344"/>
    </location>
</feature>
<dbReference type="PANTHER" id="PTHR30349:SF64">
    <property type="entry name" value="PROPHAGE INTEGRASE INTD-RELATED"/>
    <property type="match status" value="1"/>
</dbReference>
<dbReference type="InterPro" id="IPR011010">
    <property type="entry name" value="DNA_brk_join_enz"/>
</dbReference>
<feature type="domain" description="Core-binding (CB)" evidence="7">
    <location>
        <begin position="71"/>
        <end position="152"/>
    </location>
</feature>
<evidence type="ECO:0000259" key="7">
    <source>
        <dbReference type="PROSITE" id="PS51900"/>
    </source>
</evidence>
<evidence type="ECO:0000256" key="4">
    <source>
        <dbReference type="ARBA" id="ARBA00023172"/>
    </source>
</evidence>
<dbReference type="GO" id="GO:0003677">
    <property type="term" value="F:DNA binding"/>
    <property type="evidence" value="ECO:0007669"/>
    <property type="project" value="UniProtKB-UniRule"/>
</dbReference>
<dbReference type="GO" id="GO:0015074">
    <property type="term" value="P:DNA integration"/>
    <property type="evidence" value="ECO:0007669"/>
    <property type="project" value="UniProtKB-KW"/>
</dbReference>
<evidence type="ECO:0000259" key="6">
    <source>
        <dbReference type="PROSITE" id="PS51898"/>
    </source>
</evidence>
<dbReference type="InterPro" id="IPR013762">
    <property type="entry name" value="Integrase-like_cat_sf"/>
</dbReference>
<organism evidence="8 9">
    <name type="scientific">Eikenella corrodens</name>
    <dbReference type="NCBI Taxonomy" id="539"/>
    <lineage>
        <taxon>Bacteria</taxon>
        <taxon>Pseudomonadati</taxon>
        <taxon>Pseudomonadota</taxon>
        <taxon>Betaproteobacteria</taxon>
        <taxon>Neisseriales</taxon>
        <taxon>Neisseriaceae</taxon>
        <taxon>Eikenella</taxon>
    </lineage>
</organism>
<dbReference type="Gene3D" id="1.10.443.10">
    <property type="entry name" value="Intergrase catalytic core"/>
    <property type="match status" value="1"/>
</dbReference>
<dbReference type="PROSITE" id="PS51900">
    <property type="entry name" value="CB"/>
    <property type="match status" value="1"/>
</dbReference>
<gene>
    <name evidence="8" type="ORF">A7P85_04235</name>
</gene>
<dbReference type="Proteomes" id="UP000078003">
    <property type="component" value="Unassembled WGS sequence"/>
</dbReference>
<comment type="similarity">
    <text evidence="1">Belongs to the 'phage' integrase family.</text>
</comment>
<evidence type="ECO:0000256" key="2">
    <source>
        <dbReference type="ARBA" id="ARBA00022908"/>
    </source>
</evidence>
<dbReference type="SUPFAM" id="SSF56349">
    <property type="entry name" value="DNA breaking-rejoining enzymes"/>
    <property type="match status" value="1"/>
</dbReference>
<dbReference type="InterPro" id="IPR044068">
    <property type="entry name" value="CB"/>
</dbReference>
<dbReference type="Pfam" id="PF13102">
    <property type="entry name" value="Phage_int_SAM_5"/>
    <property type="match status" value="1"/>
</dbReference>
<dbReference type="GO" id="GO:0006310">
    <property type="term" value="P:DNA recombination"/>
    <property type="evidence" value="ECO:0007669"/>
    <property type="project" value="UniProtKB-KW"/>
</dbReference>
<evidence type="ECO:0000313" key="8">
    <source>
        <dbReference type="EMBL" id="OAM16980.1"/>
    </source>
</evidence>
<evidence type="ECO:0000313" key="9">
    <source>
        <dbReference type="Proteomes" id="UP000078003"/>
    </source>
</evidence>
<accession>A0A1A9REK7</accession>
<name>A0A1A9REK7_EIKCO</name>
<proteinExistence type="inferred from homology"/>
<keyword evidence="3 5" id="KW-0238">DNA-binding</keyword>
<dbReference type="InterPro" id="IPR002104">
    <property type="entry name" value="Integrase_catalytic"/>
</dbReference>
<dbReference type="Pfam" id="PF00589">
    <property type="entry name" value="Phage_integrase"/>
    <property type="match status" value="1"/>
</dbReference>
<dbReference type="AlphaFoldDB" id="A0A1A9REK7"/>
<dbReference type="InterPro" id="IPR050090">
    <property type="entry name" value="Tyrosine_recombinase_XerCD"/>
</dbReference>
<dbReference type="PANTHER" id="PTHR30349">
    <property type="entry name" value="PHAGE INTEGRASE-RELATED"/>
    <property type="match status" value="1"/>
</dbReference>
<keyword evidence="4" id="KW-0233">DNA recombination</keyword>
<sequence>MGRKRSANSNLPDRMLARKRTRKNGKTTVYYYYDGREDGRRKEIPLGTDYIAAVQEWSKLEVAKLPKSARVTFPVAAERYLQNIISHRSRNTISSANNAVRKLSKFFGGDNPAPLDEIEPAHVRRYLDWRKDTPGGANNEIGYLSAIFNYAREQGWTSKENPCRNVKKHSKKRREVYIEDYLYQAVYQAAGQQMRDLMDIAYITGQRPVDIVGIHSSHIHEGILHISQQKTGAKLRFEISGKLKEIIGRIHQDNGYLFLNSHGKPLSRAALSRQFLELRKTVMQQRPELAEELSAFQFRDLRAKAATDIYLAADTRSASDQLGHASEQMTKIYIRRGKILKPLK</sequence>
<keyword evidence="2" id="KW-0229">DNA integration</keyword>
<protein>
    <recommendedName>
        <fullName evidence="10">Integrase</fullName>
    </recommendedName>
</protein>
<reference evidence="9" key="1">
    <citation type="submission" date="2016-05" db="EMBL/GenBank/DDBJ databases">
        <title>Draft genome of Corynebacterium afermentans subsp. afermentans LCDC 88199T.</title>
        <authorList>
            <person name="Bernier A.-M."/>
            <person name="Bernard K."/>
        </authorList>
    </citation>
    <scope>NUCLEOTIDE SEQUENCE [LARGE SCALE GENOMIC DNA]</scope>
    <source>
        <strain evidence="9">NML01-0328</strain>
    </source>
</reference>
<dbReference type="InterPro" id="IPR025269">
    <property type="entry name" value="SAM-like_dom"/>
</dbReference>
<dbReference type="InterPro" id="IPR010998">
    <property type="entry name" value="Integrase_recombinase_N"/>
</dbReference>
<evidence type="ECO:0000256" key="1">
    <source>
        <dbReference type="ARBA" id="ARBA00008857"/>
    </source>
</evidence>
<comment type="caution">
    <text evidence="8">The sequence shown here is derived from an EMBL/GenBank/DDBJ whole genome shotgun (WGS) entry which is preliminary data.</text>
</comment>
<dbReference type="RefSeq" id="WP_064104263.1">
    <property type="nucleotide sequence ID" value="NZ_LXSF01000003.1"/>
</dbReference>
<evidence type="ECO:0000256" key="5">
    <source>
        <dbReference type="PROSITE-ProRule" id="PRU01248"/>
    </source>
</evidence>
<evidence type="ECO:0000256" key="3">
    <source>
        <dbReference type="ARBA" id="ARBA00023125"/>
    </source>
</evidence>
<dbReference type="EMBL" id="LXSF01000003">
    <property type="protein sequence ID" value="OAM16980.1"/>
    <property type="molecule type" value="Genomic_DNA"/>
</dbReference>